<dbReference type="Gene3D" id="2.60.120.260">
    <property type="entry name" value="Galactose-binding domain-like"/>
    <property type="match status" value="1"/>
</dbReference>
<dbReference type="EMBL" id="CP026604">
    <property type="protein sequence ID" value="AWB65127.1"/>
    <property type="molecule type" value="Genomic_DNA"/>
</dbReference>
<sequence length="857" mass="96032">MKQFIQTILASACAISLVACGGSDGSATHESKPGSLTLNYEELPDEAGYGKVVQETLIDSGITIDRWEFNFNESQRAFVNASGGADYYEIDLFKGIERSEFGQPLQVKDIEYFWRGPDCSDTLVAAVNYPEYCTDILAHFGMEPGDDYDNVNRWEVINDIREYQNLPRVYKPIYGFKFTQSTLRVSPYEFSPLLRTNETAILNFRYAVSDGTNEITRYLKVTVNGEDSAPTWVVYENNQPTDTPYPMPSQAGSEKGNNQLFDFMMGYYDKDIELERDMMLAEGSLKDKYYRDNTYREEKIQIKSHATATIVNVNAELTDAELAALNEDIKKTDFIASIGDNHPYFDQLNSYIVRLNPKALADYLEFGESIDFDITTVFSDSHNDVARTMRYTVHGAGADNNPPLLLDTTLAKTVKTNNGTLTGISLFERVLEHEGDQLSVVDMVASEEHFGLTVNEAEGLIVVDPAFFTYLKPGETEKVTFTYKLSDGEFTTAERTQEITITGESHNLITNGDFETGALEPGFAYQWAPSGADSVDVNTDKTLQGSAYSLAAKEDSVYFAATPSAIAQNVINEKDMFYFSYYVNSPKVWPSTNCFFNKDGVWTPSDRLFSTNTQHAGAAAGSWNERAITLRVGDTENRIKAVTDQEIDFFASDREFGFTCIGNKDEYFDEFAIVKIDTNNRSIIKNGGFNSGDAPGWNAGAATMEVNVDASRATNPDIPNRYGIEIKNTTDWTNLVYNDFPEGAIKKGMRYIVEFDYQNPGYDADTNSSKEISVTLKSGDVKVNKVVFDGPTSPTLWQKRRIHLNTISQGFNYNGAMATDPNYDWASANDIELMFLIKPNSHIRIDNVRMYPVPQPY</sequence>
<accession>A0A2S0VLP5</accession>
<dbReference type="KEGG" id="cate:C2869_01125"/>
<dbReference type="Proteomes" id="UP000244441">
    <property type="component" value="Chromosome"/>
</dbReference>
<name>A0A2S0VLP5_9ALTE</name>
<feature type="signal peptide" evidence="1">
    <location>
        <begin position="1"/>
        <end position="21"/>
    </location>
</feature>
<keyword evidence="1" id="KW-0732">Signal</keyword>
<dbReference type="AlphaFoldDB" id="A0A2S0VLP5"/>
<evidence type="ECO:0000313" key="2">
    <source>
        <dbReference type="EMBL" id="AWB65127.1"/>
    </source>
</evidence>
<organism evidence="2 3">
    <name type="scientific">Saccharobesus litoralis</name>
    <dbReference type="NCBI Taxonomy" id="2172099"/>
    <lineage>
        <taxon>Bacteria</taxon>
        <taxon>Pseudomonadati</taxon>
        <taxon>Pseudomonadota</taxon>
        <taxon>Gammaproteobacteria</taxon>
        <taxon>Alteromonadales</taxon>
        <taxon>Alteromonadaceae</taxon>
        <taxon>Saccharobesus</taxon>
    </lineage>
</organism>
<reference evidence="2 3" key="1">
    <citation type="submission" date="2018-01" db="EMBL/GenBank/DDBJ databases">
        <title>Genome sequence of a Cantenovulum-like bacteria.</title>
        <authorList>
            <person name="Tan W.R."/>
            <person name="Lau N.-S."/>
            <person name="Go F."/>
            <person name="Amirul A.-A.A."/>
        </authorList>
    </citation>
    <scope>NUCLEOTIDE SEQUENCE [LARGE SCALE GENOMIC DNA]</scope>
    <source>
        <strain evidence="2 3">CCB-QB4</strain>
    </source>
</reference>
<dbReference type="RefSeq" id="WP_108601205.1">
    <property type="nucleotide sequence ID" value="NZ_CP026604.1"/>
</dbReference>
<dbReference type="OrthoDB" id="6382813at2"/>
<proteinExistence type="predicted"/>
<evidence type="ECO:0008006" key="4">
    <source>
        <dbReference type="Google" id="ProtNLM"/>
    </source>
</evidence>
<evidence type="ECO:0000256" key="1">
    <source>
        <dbReference type="SAM" id="SignalP"/>
    </source>
</evidence>
<dbReference type="PROSITE" id="PS51257">
    <property type="entry name" value="PROKAR_LIPOPROTEIN"/>
    <property type="match status" value="1"/>
</dbReference>
<keyword evidence="3" id="KW-1185">Reference proteome</keyword>
<gene>
    <name evidence="2" type="ORF">C2869_01125</name>
</gene>
<protein>
    <recommendedName>
        <fullName evidence="4">CBM-cenC domain-containing protein</fullName>
    </recommendedName>
</protein>
<feature type="chain" id="PRO_5015616249" description="CBM-cenC domain-containing protein" evidence="1">
    <location>
        <begin position="22"/>
        <end position="857"/>
    </location>
</feature>
<evidence type="ECO:0000313" key="3">
    <source>
        <dbReference type="Proteomes" id="UP000244441"/>
    </source>
</evidence>